<evidence type="ECO:0000313" key="8">
    <source>
        <dbReference type="Proteomes" id="UP001175261"/>
    </source>
</evidence>
<feature type="binding site" evidence="5">
    <location>
        <position position="242"/>
    </location>
    <ligand>
        <name>Fe cation</name>
        <dbReference type="ChEBI" id="CHEBI:24875"/>
        <note>catalytic</note>
    </ligand>
</feature>
<comment type="caution">
    <text evidence="7">The sequence shown here is derived from an EMBL/GenBank/DDBJ whole genome shotgun (WGS) entry which is preliminary data.</text>
</comment>
<dbReference type="Proteomes" id="UP001175261">
    <property type="component" value="Unassembled WGS sequence"/>
</dbReference>
<feature type="binding site" evidence="5">
    <location>
        <position position="582"/>
    </location>
    <ligand>
        <name>Fe cation</name>
        <dbReference type="ChEBI" id="CHEBI:24875"/>
        <note>catalytic</note>
    </ligand>
</feature>
<comment type="cofactor">
    <cofactor evidence="5">
        <name>Fe(2+)</name>
        <dbReference type="ChEBI" id="CHEBI:29033"/>
    </cofactor>
    <text evidence="5">Binds 1 Fe(2+) ion per subunit.</text>
</comment>
<keyword evidence="3" id="KW-0560">Oxidoreductase</keyword>
<name>A0AA39GGK3_SARSR</name>
<keyword evidence="4 5" id="KW-0408">Iron</keyword>
<organism evidence="7 8">
    <name type="scientific">Sarocladium strictum</name>
    <name type="common">Black bundle disease fungus</name>
    <name type="synonym">Acremonium strictum</name>
    <dbReference type="NCBI Taxonomy" id="5046"/>
    <lineage>
        <taxon>Eukaryota</taxon>
        <taxon>Fungi</taxon>
        <taxon>Dikarya</taxon>
        <taxon>Ascomycota</taxon>
        <taxon>Pezizomycotina</taxon>
        <taxon>Sordariomycetes</taxon>
        <taxon>Hypocreomycetidae</taxon>
        <taxon>Hypocreales</taxon>
        <taxon>Sarocladiaceae</taxon>
        <taxon>Sarocladium</taxon>
    </lineage>
</organism>
<feature type="region of interest" description="Disordered" evidence="6">
    <location>
        <begin position="224"/>
        <end position="249"/>
    </location>
</feature>
<keyword evidence="2 5" id="KW-0479">Metal-binding</keyword>
<dbReference type="Pfam" id="PF03055">
    <property type="entry name" value="RPE65"/>
    <property type="match status" value="1"/>
</dbReference>
<evidence type="ECO:0000256" key="4">
    <source>
        <dbReference type="ARBA" id="ARBA00023004"/>
    </source>
</evidence>
<feature type="binding site" evidence="5">
    <location>
        <position position="294"/>
    </location>
    <ligand>
        <name>Fe cation</name>
        <dbReference type="ChEBI" id="CHEBI:24875"/>
        <note>catalytic</note>
    </ligand>
</feature>
<dbReference type="GO" id="GO:0010436">
    <property type="term" value="F:carotenoid dioxygenase activity"/>
    <property type="evidence" value="ECO:0007669"/>
    <property type="project" value="TreeGrafter"/>
</dbReference>
<evidence type="ECO:0000256" key="5">
    <source>
        <dbReference type="PIRSR" id="PIRSR604294-1"/>
    </source>
</evidence>
<gene>
    <name evidence="7" type="ORF">NLU13_6471</name>
</gene>
<dbReference type="InterPro" id="IPR004294">
    <property type="entry name" value="Carotenoid_Oase"/>
</dbReference>
<keyword evidence="8" id="KW-1185">Reference proteome</keyword>
<evidence type="ECO:0008006" key="9">
    <source>
        <dbReference type="Google" id="ProtNLM"/>
    </source>
</evidence>
<evidence type="ECO:0000256" key="1">
    <source>
        <dbReference type="ARBA" id="ARBA00006787"/>
    </source>
</evidence>
<proteinExistence type="inferred from homology"/>
<comment type="similarity">
    <text evidence="1">Belongs to the carotenoid oxygenase family.</text>
</comment>
<evidence type="ECO:0000256" key="2">
    <source>
        <dbReference type="ARBA" id="ARBA00022723"/>
    </source>
</evidence>
<reference evidence="7" key="1">
    <citation type="submission" date="2022-10" db="EMBL/GenBank/DDBJ databases">
        <title>Determination and structural analysis of whole genome sequence of Sarocladium strictum F4-1.</title>
        <authorList>
            <person name="Hu L."/>
            <person name="Jiang Y."/>
        </authorList>
    </citation>
    <scope>NUCLEOTIDE SEQUENCE</scope>
    <source>
        <strain evidence="7">F4-1</strain>
    </source>
</reference>
<dbReference type="PANTHER" id="PTHR10543:SF24">
    <property type="entry name" value="CAROTENOID ISOMEROOXYGENASE"/>
    <property type="match status" value="1"/>
</dbReference>
<evidence type="ECO:0000256" key="3">
    <source>
        <dbReference type="ARBA" id="ARBA00023002"/>
    </source>
</evidence>
<dbReference type="EMBL" id="JAPDFR010000005">
    <property type="protein sequence ID" value="KAK0386636.1"/>
    <property type="molecule type" value="Genomic_DNA"/>
</dbReference>
<protein>
    <recommendedName>
        <fullName evidence="9">Carotenoid oxygenase</fullName>
    </recommendedName>
</protein>
<dbReference type="AlphaFoldDB" id="A0AA39GGK3"/>
<evidence type="ECO:0000256" key="6">
    <source>
        <dbReference type="SAM" id="MobiDB-lite"/>
    </source>
</evidence>
<evidence type="ECO:0000313" key="7">
    <source>
        <dbReference type="EMBL" id="KAK0386636.1"/>
    </source>
</evidence>
<sequence length="593" mass="66054">MAAINAQGVYHRLPSQAASDYQQAESTILSAAHKDWPNEAGFETPEHRGPIPLTIKGSIPDFAAGALYRTGPGRHKLDGMANGKTHYVSHWFDGFAHTHKFDILSHGEGKPTTVEYSSRRNGEEYAERVRQKGWRSAVTVGQKSDPCVGIFAKTMSVFQPLPRHDLDYNVVVNADYPALTQRKAEAEEAVTLGHQRTGTRNLFISSDQSGLQELDPDTLETVGYSGQNKLHPDLDGELSASHGQRDPKTGDLYNFNLRLGPRPTYRVFRTSASTGETDILATISGKDAPPAYIHSTFLTENYFVLALPSTHFAWNGIKIAWSRTLLDGMVPFSEDQKTQWFVVDRRNGKGVVARFTTPAGFFFHSINAFEETVTSPDSGQEQTSILADLSAYDSPDIIHSFYYDVMLDREDSFSKFWHDETRRRNALANIRRFRFSLLPTQCANPPTWTYTPSDPIHEAELILDIKNPHAGELPTINPLYATKPTRYVYSLAFRGLGTIMDCIVKTDLKTKEAIIWAGGKGSHPGEPIFVPRPGAEDEDDGVLLSVVLDGEHERSFLLCLEAKTMEELGRAELEFAVGCGFHGLHLPEVRKLK</sequence>
<feature type="binding site" evidence="5">
    <location>
        <position position="364"/>
    </location>
    <ligand>
        <name>Fe cation</name>
        <dbReference type="ChEBI" id="CHEBI:24875"/>
        <note>catalytic</note>
    </ligand>
</feature>
<dbReference type="GO" id="GO:0016121">
    <property type="term" value="P:carotene catabolic process"/>
    <property type="evidence" value="ECO:0007669"/>
    <property type="project" value="TreeGrafter"/>
</dbReference>
<dbReference type="GO" id="GO:0046872">
    <property type="term" value="F:metal ion binding"/>
    <property type="evidence" value="ECO:0007669"/>
    <property type="project" value="UniProtKB-KW"/>
</dbReference>
<accession>A0AA39GGK3</accession>
<dbReference type="PANTHER" id="PTHR10543">
    <property type="entry name" value="BETA-CAROTENE DIOXYGENASE"/>
    <property type="match status" value="1"/>
</dbReference>